<evidence type="ECO:0000313" key="7">
    <source>
        <dbReference type="Proteomes" id="UP000019373"/>
    </source>
</evidence>
<keyword evidence="7" id="KW-1185">Reference proteome</keyword>
<dbReference type="InterPro" id="IPR016024">
    <property type="entry name" value="ARM-type_fold"/>
</dbReference>
<evidence type="ECO:0000256" key="3">
    <source>
        <dbReference type="ARBA" id="ARBA00022917"/>
    </source>
</evidence>
<dbReference type="Gene3D" id="1.10.10.10">
    <property type="entry name" value="Winged helix-like DNA-binding domain superfamily/Winged helix DNA-binding domain"/>
    <property type="match status" value="1"/>
</dbReference>
<sequence>MAPAFDKCPTRPAHIDAILNGLDRYNPETTTIFQDYVSSQCEEKTFDAYACLALLKLYIPIQPAPHPPGDGHQHPRQSADRLPLAVLQPLPRPAPAVHDPLPLSALKGDAAASVPTTDFTESIQKLTQLSTLLESAQYALFWSTLASDDLYADLCADVAGFEDLVRIRIAGEVGKAFRQIDLDILGSWLDLDGEALAKFATGPCGWRIEAGNQVLVPSNAENEAKSEVKGERVGVEMFGRVVRRGFEQPA</sequence>
<accession>U1HL16</accession>
<dbReference type="Pfam" id="PF10075">
    <property type="entry name" value="CSN8_PSD8_EIF3K"/>
    <property type="match status" value="1"/>
</dbReference>
<keyword evidence="1 4" id="KW-0963">Cytoplasm</keyword>
<dbReference type="GO" id="GO:0043022">
    <property type="term" value="F:ribosome binding"/>
    <property type="evidence" value="ECO:0007669"/>
    <property type="project" value="InterPro"/>
</dbReference>
<evidence type="ECO:0000256" key="4">
    <source>
        <dbReference type="HAMAP-Rule" id="MF_03010"/>
    </source>
</evidence>
<dbReference type="OMA" id="GDDLCAD"/>
<dbReference type="GeneID" id="19241648"/>
<dbReference type="GO" id="GO:0005852">
    <property type="term" value="C:eukaryotic translation initiation factor 3 complex"/>
    <property type="evidence" value="ECO:0007669"/>
    <property type="project" value="UniProtKB-UniRule"/>
</dbReference>
<dbReference type="GO" id="GO:0001732">
    <property type="term" value="P:formation of cytoplasmic translation initiation complex"/>
    <property type="evidence" value="ECO:0007669"/>
    <property type="project" value="UniProtKB-UniRule"/>
</dbReference>
<dbReference type="GO" id="GO:0003723">
    <property type="term" value="F:RNA binding"/>
    <property type="evidence" value="ECO:0007669"/>
    <property type="project" value="UniProtKB-UniRule"/>
</dbReference>
<dbReference type="SUPFAM" id="SSF48371">
    <property type="entry name" value="ARM repeat"/>
    <property type="match status" value="1"/>
</dbReference>
<dbReference type="OrthoDB" id="337745at2759"/>
<dbReference type="PANTHER" id="PTHR13022">
    <property type="entry name" value="EUKARYOTIC TRANSLATION INITIATION FACTOR 3 SUBUNIT 11"/>
    <property type="match status" value="1"/>
</dbReference>
<evidence type="ECO:0000259" key="5">
    <source>
        <dbReference type="Pfam" id="PF10075"/>
    </source>
</evidence>
<keyword evidence="2 4" id="KW-0396">Initiation factor</keyword>
<comment type="subunit">
    <text evidence="4">Component of the eukaryotic translation initiation factor 3 (eIF-3) complex.</text>
</comment>
<dbReference type="SUPFAM" id="SSF46785">
    <property type="entry name" value="Winged helix' DNA-binding domain"/>
    <property type="match status" value="1"/>
</dbReference>
<dbReference type="InterPro" id="IPR033464">
    <property type="entry name" value="CSN8_PSD8_EIF3K"/>
</dbReference>
<dbReference type="AlphaFoldDB" id="U1HL16"/>
<dbReference type="FunFam" id="1.10.10.10:FF:000389">
    <property type="entry name" value="Eukaryotic translation initiation factor 3 subunit K"/>
    <property type="match status" value="1"/>
</dbReference>
<dbReference type="eggNOG" id="KOG3252">
    <property type="taxonomic scope" value="Eukaryota"/>
</dbReference>
<dbReference type="Proteomes" id="UP000019373">
    <property type="component" value="Unassembled WGS sequence"/>
</dbReference>
<dbReference type="GO" id="GO:0016282">
    <property type="term" value="C:eukaryotic 43S preinitiation complex"/>
    <property type="evidence" value="ECO:0007669"/>
    <property type="project" value="UniProtKB-UniRule"/>
</dbReference>
<protein>
    <recommendedName>
        <fullName evidence="4">Eukaryotic translation initiation factor 3 subunit K</fullName>
        <shortName evidence="4">eIF3k</shortName>
    </recommendedName>
    <alternativeName>
        <fullName evidence="4">eIF-3 p25</fullName>
    </alternativeName>
</protein>
<dbReference type="InterPro" id="IPR036388">
    <property type="entry name" value="WH-like_DNA-bd_sf"/>
</dbReference>
<dbReference type="GO" id="GO:0003743">
    <property type="term" value="F:translation initiation factor activity"/>
    <property type="evidence" value="ECO:0007669"/>
    <property type="project" value="UniProtKB-UniRule"/>
</dbReference>
<proteinExistence type="inferred from homology"/>
<evidence type="ECO:0000256" key="1">
    <source>
        <dbReference type="ARBA" id="ARBA00022490"/>
    </source>
</evidence>
<comment type="subcellular location">
    <subcellularLocation>
        <location evidence="4">Cytoplasm</location>
    </subcellularLocation>
</comment>
<dbReference type="InterPro" id="IPR036390">
    <property type="entry name" value="WH_DNA-bd_sf"/>
</dbReference>
<evidence type="ECO:0000313" key="6">
    <source>
        <dbReference type="EMBL" id="ERF70970.1"/>
    </source>
</evidence>
<name>U1HL16_ENDPU</name>
<dbReference type="InterPro" id="IPR009374">
    <property type="entry name" value="eIF3k"/>
</dbReference>
<organism evidence="6 7">
    <name type="scientific">Endocarpon pusillum (strain Z07020 / HMAS-L-300199)</name>
    <name type="common">Lichen-forming fungus</name>
    <dbReference type="NCBI Taxonomy" id="1263415"/>
    <lineage>
        <taxon>Eukaryota</taxon>
        <taxon>Fungi</taxon>
        <taxon>Dikarya</taxon>
        <taxon>Ascomycota</taxon>
        <taxon>Pezizomycotina</taxon>
        <taxon>Eurotiomycetes</taxon>
        <taxon>Chaetothyriomycetidae</taxon>
        <taxon>Verrucariales</taxon>
        <taxon>Verrucariaceae</taxon>
        <taxon>Endocarpon</taxon>
    </lineage>
</organism>
<reference evidence="7" key="1">
    <citation type="journal article" date="2014" name="BMC Genomics">
        <title>Genome characteristics reveal the impact of lichenization on lichen-forming fungus Endocarpon pusillum Hedwig (Verrucariales, Ascomycota).</title>
        <authorList>
            <person name="Wang Y.-Y."/>
            <person name="Liu B."/>
            <person name="Zhang X.-Y."/>
            <person name="Zhou Q.-M."/>
            <person name="Zhang T."/>
            <person name="Li H."/>
            <person name="Yu Y.-F."/>
            <person name="Zhang X.-L."/>
            <person name="Hao X.-Y."/>
            <person name="Wang M."/>
            <person name="Wang L."/>
            <person name="Wei J.-C."/>
        </authorList>
    </citation>
    <scope>NUCLEOTIDE SEQUENCE [LARGE SCALE GENOMIC DNA]</scope>
    <source>
        <strain evidence="7">Z07020 / HMAS-L-300199</strain>
    </source>
</reference>
<dbReference type="EMBL" id="KE721277">
    <property type="protein sequence ID" value="ERF70970.1"/>
    <property type="molecule type" value="Genomic_DNA"/>
</dbReference>
<dbReference type="GO" id="GO:0033290">
    <property type="term" value="C:eukaryotic 48S preinitiation complex"/>
    <property type="evidence" value="ECO:0007669"/>
    <property type="project" value="UniProtKB-UniRule"/>
</dbReference>
<dbReference type="InterPro" id="IPR016020">
    <property type="entry name" value="Transl_init_fac_sub12_N_euk"/>
</dbReference>
<dbReference type="PANTHER" id="PTHR13022:SF0">
    <property type="entry name" value="EUKARYOTIC TRANSLATION INITIATION FACTOR 3 SUBUNIT K"/>
    <property type="match status" value="1"/>
</dbReference>
<dbReference type="HOGENOM" id="CLU_076723_0_1_1"/>
<comment type="similarity">
    <text evidence="4">Belongs to the eIF-3 subunit K family.</text>
</comment>
<gene>
    <name evidence="6" type="ORF">EPUS_06755</name>
</gene>
<dbReference type="GO" id="GO:0006446">
    <property type="term" value="P:regulation of translational initiation"/>
    <property type="evidence" value="ECO:0007669"/>
    <property type="project" value="InterPro"/>
</dbReference>
<evidence type="ECO:0000256" key="2">
    <source>
        <dbReference type="ARBA" id="ARBA00022540"/>
    </source>
</evidence>
<dbReference type="Gene3D" id="1.25.40.250">
    <property type="entry name" value="ARM repeat, domain 1"/>
    <property type="match status" value="1"/>
</dbReference>
<dbReference type="RefSeq" id="XP_007803424.1">
    <property type="nucleotide sequence ID" value="XM_007805233.1"/>
</dbReference>
<keyword evidence="3 4" id="KW-0648">Protein biosynthesis</keyword>
<feature type="domain" description="CSN8/PSMD8/EIF3K" evidence="5">
    <location>
        <begin position="119"/>
        <end position="225"/>
    </location>
</feature>
<comment type="function">
    <text evidence="4">Component of the eukaryotic translation initiation factor 3 (eIF-3) complex, which is involved in protein synthesis of a specialized repertoire of mRNAs and, together with other initiation factors, stimulates binding of mRNA and methionyl-tRNAi to the 40S ribosome. The eIF-3 complex specifically targets and initiates translation of a subset of mRNAs involved in cell proliferation.</text>
</comment>
<dbReference type="HAMAP" id="MF_03010">
    <property type="entry name" value="eIF3k"/>
    <property type="match status" value="1"/>
</dbReference>